<dbReference type="EMBL" id="GBRH01199261">
    <property type="protein sequence ID" value="JAD98634.1"/>
    <property type="molecule type" value="Transcribed_RNA"/>
</dbReference>
<reference evidence="2" key="1">
    <citation type="submission" date="2014-09" db="EMBL/GenBank/DDBJ databases">
        <authorList>
            <person name="Magalhaes I.L.F."/>
            <person name="Oliveira U."/>
            <person name="Santos F.R."/>
            <person name="Vidigal T.H.D.A."/>
            <person name="Brescovit A.D."/>
            <person name="Santos A.J."/>
        </authorList>
    </citation>
    <scope>NUCLEOTIDE SEQUENCE</scope>
    <source>
        <tissue evidence="2">Shoot tissue taken approximately 20 cm above the soil surface</tissue>
    </source>
</reference>
<name>A0A0A9ED43_ARUDO</name>
<protein>
    <submittedName>
        <fullName evidence="2">Uncharacterized protein</fullName>
    </submittedName>
</protein>
<evidence type="ECO:0000313" key="2">
    <source>
        <dbReference type="EMBL" id="JAD98634.1"/>
    </source>
</evidence>
<proteinExistence type="predicted"/>
<sequence length="53" mass="5806">MVAAGNVYTSLSVYSGCLSQNRQGQSRISRSESAVHSTMKHFKSVQKRINTAC</sequence>
<dbReference type="AlphaFoldDB" id="A0A0A9ED43"/>
<reference evidence="2" key="2">
    <citation type="journal article" date="2015" name="Data Brief">
        <title>Shoot transcriptome of the giant reed, Arundo donax.</title>
        <authorList>
            <person name="Barrero R.A."/>
            <person name="Guerrero F.D."/>
            <person name="Moolhuijzen P."/>
            <person name="Goolsby J.A."/>
            <person name="Tidwell J."/>
            <person name="Bellgard S.E."/>
            <person name="Bellgard M.I."/>
        </authorList>
    </citation>
    <scope>NUCLEOTIDE SEQUENCE</scope>
    <source>
        <tissue evidence="2">Shoot tissue taken approximately 20 cm above the soil surface</tissue>
    </source>
</reference>
<feature type="compositionally biased region" description="Polar residues" evidence="1">
    <location>
        <begin position="20"/>
        <end position="36"/>
    </location>
</feature>
<organism evidence="2">
    <name type="scientific">Arundo donax</name>
    <name type="common">Giant reed</name>
    <name type="synonym">Donax arundinaceus</name>
    <dbReference type="NCBI Taxonomy" id="35708"/>
    <lineage>
        <taxon>Eukaryota</taxon>
        <taxon>Viridiplantae</taxon>
        <taxon>Streptophyta</taxon>
        <taxon>Embryophyta</taxon>
        <taxon>Tracheophyta</taxon>
        <taxon>Spermatophyta</taxon>
        <taxon>Magnoliopsida</taxon>
        <taxon>Liliopsida</taxon>
        <taxon>Poales</taxon>
        <taxon>Poaceae</taxon>
        <taxon>PACMAD clade</taxon>
        <taxon>Arundinoideae</taxon>
        <taxon>Arundineae</taxon>
        <taxon>Arundo</taxon>
    </lineage>
</organism>
<accession>A0A0A9ED43</accession>
<evidence type="ECO:0000256" key="1">
    <source>
        <dbReference type="SAM" id="MobiDB-lite"/>
    </source>
</evidence>
<feature type="region of interest" description="Disordered" evidence="1">
    <location>
        <begin position="20"/>
        <end position="53"/>
    </location>
</feature>